<dbReference type="KEGG" id="vg:28619839"/>
<proteinExistence type="predicted"/>
<evidence type="ECO:0000313" key="2">
    <source>
        <dbReference type="Proteomes" id="UP000208062"/>
    </source>
</evidence>
<dbReference type="Proteomes" id="UP000208062">
    <property type="component" value="Segment"/>
</dbReference>
<dbReference type="EMBL" id="KT809302">
    <property type="protein sequence ID" value="ALJ99692.1"/>
    <property type="molecule type" value="Genomic_DNA"/>
</dbReference>
<name>A0A1C7A3R9_9VIRU</name>
<sequence>MVSYTAPTTLTDADLGTDSGYVGPYSTLTPTQVVNGFQPDGEAGAVAWTSTARTGFTAGDVGFDSGYVGPYSTLEATQVVNGIQPDADLGAAEWSGPTIERPGSFSPDEIGFDPEFHGQYSDLEPTHVVNDFQPDDGAVPATLIPTRYFRKVTGIVRNAEGEPITEAQHIFTVNNLPTVGSVDENGRFEIYLLRQVYENFYLVTEAEGNRPYRYARYELADSNRIVDISTERQDLYFDTTVQKPVKAGEGVAFGGMMQ</sequence>
<reference evidence="1 2" key="1">
    <citation type="journal article" date="2016" name="MBio">
        <title>Archaeal Haloarcula californiae Icosahedral Virus 1 Highlights Conserved Elements in Icosahedral Membrane-Containing DNA Viruses from Extreme Environments.</title>
        <authorList>
            <person name="Demina T.A."/>
            <person name="Pietila M.K."/>
            <person name="Svirskaite J."/>
            <person name="Ravantti J.J."/>
            <person name="Atanasova N.S."/>
            <person name="Bamford D.H."/>
            <person name="Oksanen H.M."/>
        </authorList>
    </citation>
    <scope>NUCLEOTIDE SEQUENCE [LARGE SCALE GENOMIC DNA]</scope>
    <source>
        <strain evidence="1 2">SS13-6</strain>
    </source>
</reference>
<gene>
    <name evidence="1" type="ORF">SS136_029</name>
</gene>
<keyword evidence="2" id="KW-1185">Reference proteome</keyword>
<protein>
    <submittedName>
        <fullName evidence="1">VP6</fullName>
    </submittedName>
</protein>
<dbReference type="GeneID" id="28619839"/>
<evidence type="ECO:0000313" key="1">
    <source>
        <dbReference type="EMBL" id="ALJ99692.1"/>
    </source>
</evidence>
<organism evidence="1 2">
    <name type="scientific">Haloarcula californiae icosahedral virus 1</name>
    <dbReference type="NCBI Taxonomy" id="1735722"/>
    <lineage>
        <taxon>Viruses</taxon>
        <taxon>Singelaviria</taxon>
        <taxon>Helvetiavirae</taxon>
        <taxon>Dividoviricota</taxon>
        <taxon>Laserviricetes</taxon>
        <taxon>Halopanivirales</taxon>
        <taxon>Sphaerolipoviridae</taxon>
        <taxon>Alphasphaerolipovirus</taxon>
        <taxon>Alphasphaerolipovirus viikkii</taxon>
    </lineage>
</organism>
<accession>A0A1C7A3R9</accession>
<dbReference type="RefSeq" id="YP_009272849.1">
    <property type="nucleotide sequence ID" value="NC_030848.1"/>
</dbReference>